<reference evidence="4 5" key="2">
    <citation type="submission" date="2023-11" db="EMBL/GenBank/DDBJ databases">
        <authorList>
            <person name="Lara A.C."/>
            <person name="Chronakova A."/>
        </authorList>
    </citation>
    <scope>NUCLEOTIDE SEQUENCE [LARGE SCALE GENOMIC DNA]</scope>
    <source>
        <strain evidence="4 5">BCCO 10_0856</strain>
    </source>
</reference>
<feature type="region of interest" description="Disordered" evidence="1">
    <location>
        <begin position="31"/>
        <end position="63"/>
    </location>
</feature>
<dbReference type="Proteomes" id="UP001285521">
    <property type="component" value="Unassembled WGS sequence"/>
</dbReference>
<dbReference type="EMBL" id="JAXAVW010000034">
    <property type="protein sequence ID" value="MDX8035393.1"/>
    <property type="molecule type" value="Genomic_DNA"/>
</dbReference>
<protein>
    <submittedName>
        <fullName evidence="4">M15 family metallopeptidase</fullName>
    </submittedName>
</protein>
<name>A0ABU4TBV3_9PSEU</name>
<comment type="caution">
    <text evidence="4">The sequence shown here is derived from an EMBL/GenBank/DDBJ whole genome shotgun (WGS) entry which is preliminary data.</text>
</comment>
<dbReference type="RefSeq" id="WP_319970417.1">
    <property type="nucleotide sequence ID" value="NZ_JAXAVW010000034.1"/>
</dbReference>
<dbReference type="PROSITE" id="PS51257">
    <property type="entry name" value="PROKAR_LIPOPROTEIN"/>
    <property type="match status" value="1"/>
</dbReference>
<keyword evidence="2" id="KW-0732">Signal</keyword>
<keyword evidence="5" id="KW-1185">Reference proteome</keyword>
<dbReference type="PANTHER" id="PTHR34385:SF1">
    <property type="entry name" value="PEPTIDOGLYCAN L-ALANYL-D-GLUTAMATE ENDOPEPTIDASE CWLK"/>
    <property type="match status" value="1"/>
</dbReference>
<organism evidence="4 5">
    <name type="scientific">Lentzea miocenica</name>
    <dbReference type="NCBI Taxonomy" id="3095431"/>
    <lineage>
        <taxon>Bacteria</taxon>
        <taxon>Bacillati</taxon>
        <taxon>Actinomycetota</taxon>
        <taxon>Actinomycetes</taxon>
        <taxon>Pseudonocardiales</taxon>
        <taxon>Pseudonocardiaceae</taxon>
        <taxon>Lentzea</taxon>
    </lineage>
</organism>
<feature type="chain" id="PRO_5045216408" evidence="2">
    <location>
        <begin position="30"/>
        <end position="195"/>
    </location>
</feature>
<dbReference type="SUPFAM" id="SSF55166">
    <property type="entry name" value="Hedgehog/DD-peptidase"/>
    <property type="match status" value="1"/>
</dbReference>
<feature type="domain" description="D-alanyl-D-alanine carboxypeptidase-like core" evidence="3">
    <location>
        <begin position="76"/>
        <end position="171"/>
    </location>
</feature>
<evidence type="ECO:0000313" key="5">
    <source>
        <dbReference type="Proteomes" id="UP001285521"/>
    </source>
</evidence>
<evidence type="ECO:0000259" key="3">
    <source>
        <dbReference type="Pfam" id="PF02557"/>
    </source>
</evidence>
<dbReference type="Gene3D" id="3.30.1380.10">
    <property type="match status" value="1"/>
</dbReference>
<proteinExistence type="predicted"/>
<dbReference type="InterPro" id="IPR003709">
    <property type="entry name" value="VanY-like_core_dom"/>
</dbReference>
<evidence type="ECO:0000256" key="1">
    <source>
        <dbReference type="SAM" id="MobiDB-lite"/>
    </source>
</evidence>
<dbReference type="PANTHER" id="PTHR34385">
    <property type="entry name" value="D-ALANYL-D-ALANINE CARBOXYPEPTIDASE"/>
    <property type="match status" value="1"/>
</dbReference>
<feature type="signal peptide" evidence="2">
    <location>
        <begin position="1"/>
        <end position="29"/>
    </location>
</feature>
<dbReference type="CDD" id="cd14846">
    <property type="entry name" value="Peptidase_M15_like"/>
    <property type="match status" value="1"/>
</dbReference>
<reference evidence="4 5" key="1">
    <citation type="submission" date="2023-11" db="EMBL/GenBank/DDBJ databases">
        <title>Lentzea sokolovensis, sp. nov., Lentzea kristufkii, sp. nov., and Lentzea miocenensis, sp. nov., rare actinobacteria from Sokolov Coal Basin, Miocene lacustrine sediment, Czech Republic.</title>
        <authorList>
            <person name="Lara A."/>
            <person name="Kotroba L."/>
            <person name="Nouioui I."/>
            <person name="Neumann-Schaal M."/>
            <person name="Mast Y."/>
            <person name="Chronakova A."/>
        </authorList>
    </citation>
    <scope>NUCLEOTIDE SEQUENCE [LARGE SCALE GENOMIC DNA]</scope>
    <source>
        <strain evidence="4 5">BCCO 10_0856</strain>
    </source>
</reference>
<accession>A0ABU4TBV3</accession>
<dbReference type="Pfam" id="PF02557">
    <property type="entry name" value="VanY"/>
    <property type="match status" value="1"/>
</dbReference>
<sequence>MAATRGNRGGRGLRTAFAAVLVLATAACATEPAPGGGRPGEAPALSTPTRVSGDGSIPENESISLNDTGHAAIANLDPTLLAAVRDAAADARVRGVELKVTSGWRSKAYQQRLLDEAIVRYGSEREALRWVLPPEKSKHVTGEAIDIGPTNAADWLIQHGADYGLCQAYANEMWHFELLTTRGGQCPQPISNGTG</sequence>
<evidence type="ECO:0000256" key="2">
    <source>
        <dbReference type="SAM" id="SignalP"/>
    </source>
</evidence>
<evidence type="ECO:0000313" key="4">
    <source>
        <dbReference type="EMBL" id="MDX8035393.1"/>
    </source>
</evidence>
<dbReference type="InterPro" id="IPR052179">
    <property type="entry name" value="DD-CPase-like"/>
</dbReference>
<gene>
    <name evidence="4" type="ORF">SK803_34730</name>
</gene>
<dbReference type="InterPro" id="IPR009045">
    <property type="entry name" value="Zn_M74/Hedgehog-like"/>
</dbReference>